<dbReference type="InterPro" id="IPR047057">
    <property type="entry name" value="MerR_fam"/>
</dbReference>
<dbReference type="PROSITE" id="PS50937">
    <property type="entry name" value="HTH_MERR_2"/>
    <property type="match status" value="1"/>
</dbReference>
<dbReference type="AlphaFoldDB" id="A0A6P1UQ22"/>
<feature type="domain" description="HTH merR-type" evidence="5">
    <location>
        <begin position="3"/>
        <end position="72"/>
    </location>
</feature>
<dbReference type="Gene3D" id="1.10.1660.10">
    <property type="match status" value="1"/>
</dbReference>
<evidence type="ECO:0000256" key="1">
    <source>
        <dbReference type="ARBA" id="ARBA00023015"/>
    </source>
</evidence>
<dbReference type="RefSeq" id="WP_162121139.1">
    <property type="nucleotide sequence ID" value="NZ_CP048108.1"/>
</dbReference>
<keyword evidence="3" id="KW-0804">Transcription</keyword>
<dbReference type="InterPro" id="IPR053987">
    <property type="entry name" value="MlrA-like_C"/>
</dbReference>
<feature type="region of interest" description="Disordered" evidence="4">
    <location>
        <begin position="247"/>
        <end position="268"/>
    </location>
</feature>
<dbReference type="Pfam" id="PF13411">
    <property type="entry name" value="MerR_1"/>
    <property type="match status" value="1"/>
</dbReference>
<dbReference type="Pfam" id="PF22270">
    <property type="entry name" value="MlrA_helical"/>
    <property type="match status" value="1"/>
</dbReference>
<dbReference type="InterPro" id="IPR048225">
    <property type="entry name" value="MlrA-like_HTH"/>
</dbReference>
<dbReference type="InterPro" id="IPR009061">
    <property type="entry name" value="DNA-bd_dom_put_sf"/>
</dbReference>
<keyword evidence="1" id="KW-0805">Transcription regulation</keyword>
<protein>
    <submittedName>
        <fullName evidence="6">MerR family transcriptional regulator</fullName>
    </submittedName>
</protein>
<dbReference type="Pfam" id="PF22267">
    <property type="entry name" value="MlrA_C"/>
    <property type="match status" value="1"/>
</dbReference>
<accession>A0A6P1UQ22</accession>
<evidence type="ECO:0000259" key="5">
    <source>
        <dbReference type="PROSITE" id="PS50937"/>
    </source>
</evidence>
<dbReference type="EMBL" id="CP048108">
    <property type="protein sequence ID" value="QHS44413.1"/>
    <property type="molecule type" value="Genomic_DNA"/>
</dbReference>
<dbReference type="PANTHER" id="PTHR30204">
    <property type="entry name" value="REDOX-CYCLING DRUG-SENSING TRANSCRIPTIONAL ACTIVATOR SOXR"/>
    <property type="match status" value="1"/>
</dbReference>
<name>A0A6P1UQ22_9ENTR</name>
<dbReference type="SUPFAM" id="SSF46955">
    <property type="entry name" value="Putative DNA-binding domain"/>
    <property type="match status" value="1"/>
</dbReference>
<dbReference type="GO" id="GO:0003700">
    <property type="term" value="F:DNA-binding transcription factor activity"/>
    <property type="evidence" value="ECO:0007669"/>
    <property type="project" value="InterPro"/>
</dbReference>
<reference evidence="6 7" key="1">
    <citation type="submission" date="2020-01" db="EMBL/GenBank/DDBJ databases">
        <title>Bactrocera dorsalis gut bacteria genome.</title>
        <authorList>
            <person name="Zhang H."/>
            <person name="Cai Z."/>
        </authorList>
    </citation>
    <scope>NUCLEOTIDE SEQUENCE [LARGE SCALE GENOMIC DNA]</scope>
    <source>
        <strain evidence="6 7">BD177</strain>
    </source>
</reference>
<dbReference type="SMART" id="SM00422">
    <property type="entry name" value="HTH_MERR"/>
    <property type="match status" value="1"/>
</dbReference>
<evidence type="ECO:0000313" key="6">
    <source>
        <dbReference type="EMBL" id="QHS44413.1"/>
    </source>
</evidence>
<gene>
    <name evidence="6" type="ORF">GW952_01660</name>
</gene>
<dbReference type="CDD" id="cd04763">
    <property type="entry name" value="HTH_MlrA-like"/>
    <property type="match status" value="1"/>
</dbReference>
<proteinExistence type="predicted"/>
<sequence>MALYTIGEVAQLCDINPVTLRAWQRRYGLLKPQRTDGGHRLFNEYEIDRIREIKRWIDSGVQVGKVKTLLMDNEQEMADGWRKQQEILLGYLQNGSYHRLRMWLKERNHSESAQILVKHLINPLRQRLLSLQPTLLALRGILDGILINHIARSLSSTAKYPGNHALVVGWNVSDITRLWLEGWIASEQGWRVDILAHSLNQLRPELFPESTLMVWCGEAPCSAQVNQMRLWEQQGQIIWLNHATATSPGGGDEPVARLSAAPAGKKPQ</sequence>
<organism evidence="6 7">
    <name type="scientific">Klebsiella michiganensis</name>
    <dbReference type="NCBI Taxonomy" id="1134687"/>
    <lineage>
        <taxon>Bacteria</taxon>
        <taxon>Pseudomonadati</taxon>
        <taxon>Pseudomonadota</taxon>
        <taxon>Gammaproteobacteria</taxon>
        <taxon>Enterobacterales</taxon>
        <taxon>Enterobacteriaceae</taxon>
        <taxon>Klebsiella/Raoultella group</taxon>
        <taxon>Klebsiella</taxon>
    </lineage>
</organism>
<evidence type="ECO:0000256" key="2">
    <source>
        <dbReference type="ARBA" id="ARBA00023125"/>
    </source>
</evidence>
<evidence type="ECO:0000313" key="7">
    <source>
        <dbReference type="Proteomes" id="UP000464389"/>
    </source>
</evidence>
<keyword evidence="2" id="KW-0238">DNA-binding</keyword>
<dbReference type="GO" id="GO:0003677">
    <property type="term" value="F:DNA binding"/>
    <property type="evidence" value="ECO:0007669"/>
    <property type="project" value="UniProtKB-KW"/>
</dbReference>
<dbReference type="PROSITE" id="PS00552">
    <property type="entry name" value="HTH_MERR_1"/>
    <property type="match status" value="1"/>
</dbReference>
<dbReference type="InterPro" id="IPR000551">
    <property type="entry name" value="MerR-type_HTH_dom"/>
</dbReference>
<dbReference type="PANTHER" id="PTHR30204:SF67">
    <property type="entry name" value="HTH-TYPE TRANSCRIPTIONAL REGULATOR MLRA-RELATED"/>
    <property type="match status" value="1"/>
</dbReference>
<dbReference type="Proteomes" id="UP000464389">
    <property type="component" value="Chromosome"/>
</dbReference>
<evidence type="ECO:0000256" key="4">
    <source>
        <dbReference type="SAM" id="MobiDB-lite"/>
    </source>
</evidence>
<dbReference type="InterPro" id="IPR053988">
    <property type="entry name" value="MlrA-like_helical"/>
</dbReference>
<evidence type="ECO:0000256" key="3">
    <source>
        <dbReference type="ARBA" id="ARBA00023163"/>
    </source>
</evidence>